<keyword evidence="2" id="KW-1185">Reference proteome</keyword>
<evidence type="ECO:0000313" key="1">
    <source>
        <dbReference type="EMBL" id="MDJ1370909.1"/>
    </source>
</evidence>
<reference evidence="1" key="1">
    <citation type="submission" date="2018-03" db="EMBL/GenBank/DDBJ databases">
        <authorList>
            <person name="Nunes O.C."/>
            <person name="Lopes A.R."/>
            <person name="Froufe H."/>
            <person name="Munoz-Merida A."/>
            <person name="Barroso C."/>
            <person name="Egas C."/>
        </authorList>
    </citation>
    <scope>NUCLEOTIDE SEQUENCE</scope>
    <source>
        <strain evidence="1">ON4</strain>
    </source>
</reference>
<accession>A0ABT7C6V4</accession>
<comment type="caution">
    <text evidence="1">The sequence shown here is derived from an EMBL/GenBank/DDBJ whole genome shotgun (WGS) entry which is preliminary data.</text>
</comment>
<sequence length="86" mass="9529">MPSHSLKKAAQLAPIIERVHGEHHPELTRVREITQELQKTDNSARTSALFAELRAVTNNYAIPRGVCGGFEAAYQALEQSDREMAA</sequence>
<name>A0ABT7C6V4_9MICO</name>
<protein>
    <submittedName>
        <fullName evidence="1">Iron-sulfur cluster repair di-iron protein, ric</fullName>
    </submittedName>
</protein>
<evidence type="ECO:0000313" key="2">
    <source>
        <dbReference type="Proteomes" id="UP001170379"/>
    </source>
</evidence>
<dbReference type="Proteomes" id="UP001170379">
    <property type="component" value="Unassembled WGS sequence"/>
</dbReference>
<organism evidence="1 2">
    <name type="scientific">Gulosibacter molinativorax</name>
    <dbReference type="NCBI Taxonomy" id="256821"/>
    <lineage>
        <taxon>Bacteria</taxon>
        <taxon>Bacillati</taxon>
        <taxon>Actinomycetota</taxon>
        <taxon>Actinomycetes</taxon>
        <taxon>Micrococcales</taxon>
        <taxon>Microbacteriaceae</taxon>
        <taxon>Gulosibacter</taxon>
    </lineage>
</organism>
<dbReference type="EMBL" id="PXVD01000007">
    <property type="protein sequence ID" value="MDJ1370909.1"/>
    <property type="molecule type" value="Genomic_DNA"/>
</dbReference>
<proteinExistence type="predicted"/>
<reference evidence="1" key="2">
    <citation type="journal article" date="2022" name="Sci. Rep.">
        <title>In silico prediction of the enzymes involved in the degradation of the herbicide molinate by Gulosibacter molinativorax ON4T.</title>
        <authorList>
            <person name="Lopes A.R."/>
            <person name="Bunin E."/>
            <person name="Viana A.T."/>
            <person name="Froufe H."/>
            <person name="Munoz-Merida A."/>
            <person name="Pinho D."/>
            <person name="Figueiredo J."/>
            <person name="Barroso C."/>
            <person name="Vaz-Moreira I."/>
            <person name="Bellanger X."/>
            <person name="Egas C."/>
            <person name="Nunes O.C."/>
        </authorList>
    </citation>
    <scope>NUCLEOTIDE SEQUENCE</scope>
    <source>
        <strain evidence="1">ON4</strain>
    </source>
</reference>
<gene>
    <name evidence="1" type="ORF">C7K25_05945</name>
</gene>